<keyword evidence="2" id="KW-1185">Reference proteome</keyword>
<dbReference type="AlphaFoldDB" id="A0AAV4V4G5"/>
<proteinExistence type="predicted"/>
<evidence type="ECO:0000313" key="1">
    <source>
        <dbReference type="EMBL" id="GIY64903.1"/>
    </source>
</evidence>
<name>A0AAV4V4G5_CAEEX</name>
<gene>
    <name evidence="1" type="ORF">CEXT_778571</name>
</gene>
<accession>A0AAV4V4G5</accession>
<dbReference type="Proteomes" id="UP001054945">
    <property type="component" value="Unassembled WGS sequence"/>
</dbReference>
<evidence type="ECO:0000313" key="2">
    <source>
        <dbReference type="Proteomes" id="UP001054945"/>
    </source>
</evidence>
<sequence>MSKETIKKTVGDRRFGRDNATITLSNKSVINVLISSGPPLIDVIPGFPLTLHPHGKHQSPQVLLKSTAKEANRASWPAVITTGRLKFPPDYHKL</sequence>
<protein>
    <submittedName>
        <fullName evidence="1">Uncharacterized protein</fullName>
    </submittedName>
</protein>
<dbReference type="EMBL" id="BPLR01013940">
    <property type="protein sequence ID" value="GIY64903.1"/>
    <property type="molecule type" value="Genomic_DNA"/>
</dbReference>
<comment type="caution">
    <text evidence="1">The sequence shown here is derived from an EMBL/GenBank/DDBJ whole genome shotgun (WGS) entry which is preliminary data.</text>
</comment>
<organism evidence="1 2">
    <name type="scientific">Caerostris extrusa</name>
    <name type="common">Bark spider</name>
    <name type="synonym">Caerostris bankana</name>
    <dbReference type="NCBI Taxonomy" id="172846"/>
    <lineage>
        <taxon>Eukaryota</taxon>
        <taxon>Metazoa</taxon>
        <taxon>Ecdysozoa</taxon>
        <taxon>Arthropoda</taxon>
        <taxon>Chelicerata</taxon>
        <taxon>Arachnida</taxon>
        <taxon>Araneae</taxon>
        <taxon>Araneomorphae</taxon>
        <taxon>Entelegynae</taxon>
        <taxon>Araneoidea</taxon>
        <taxon>Araneidae</taxon>
        <taxon>Caerostris</taxon>
    </lineage>
</organism>
<reference evidence="1 2" key="1">
    <citation type="submission" date="2021-06" db="EMBL/GenBank/DDBJ databases">
        <title>Caerostris extrusa draft genome.</title>
        <authorList>
            <person name="Kono N."/>
            <person name="Arakawa K."/>
        </authorList>
    </citation>
    <scope>NUCLEOTIDE SEQUENCE [LARGE SCALE GENOMIC DNA]</scope>
</reference>